<dbReference type="InterPro" id="IPR027124">
    <property type="entry name" value="Swc5/CFDP1/2"/>
</dbReference>
<feature type="compositionally biased region" description="Basic and acidic residues" evidence="3">
    <location>
        <begin position="159"/>
        <end position="171"/>
    </location>
</feature>
<reference evidence="6" key="1">
    <citation type="submission" date="2017-02" db="UniProtKB">
        <authorList>
            <consortium name="WormBaseParasite"/>
        </authorList>
    </citation>
    <scope>IDENTIFICATION</scope>
</reference>
<feature type="domain" description="BCNT-C" evidence="4">
    <location>
        <begin position="181"/>
        <end position="261"/>
    </location>
</feature>
<dbReference type="PROSITE" id="PS51279">
    <property type="entry name" value="BCNT_C"/>
    <property type="match status" value="1"/>
</dbReference>
<protein>
    <recommendedName>
        <fullName evidence="1">Craniofacial development protein 1</fullName>
    </recommendedName>
    <alternativeName>
        <fullName evidence="2">Bucentaur</fullName>
    </alternativeName>
</protein>
<evidence type="ECO:0000313" key="5">
    <source>
        <dbReference type="Proteomes" id="UP000036681"/>
    </source>
</evidence>
<proteinExistence type="predicted"/>
<evidence type="ECO:0000256" key="2">
    <source>
        <dbReference type="ARBA" id="ARBA00030244"/>
    </source>
</evidence>
<feature type="compositionally biased region" description="Acidic residues" evidence="3">
    <location>
        <begin position="31"/>
        <end position="40"/>
    </location>
</feature>
<keyword evidence="5" id="KW-1185">Reference proteome</keyword>
<evidence type="ECO:0000256" key="1">
    <source>
        <dbReference type="ARBA" id="ARBA00019033"/>
    </source>
</evidence>
<feature type="region of interest" description="Disordered" evidence="3">
    <location>
        <begin position="159"/>
        <end position="184"/>
    </location>
</feature>
<dbReference type="Proteomes" id="UP000036681">
    <property type="component" value="Unplaced"/>
</dbReference>
<feature type="region of interest" description="Disordered" evidence="3">
    <location>
        <begin position="105"/>
        <end position="139"/>
    </location>
</feature>
<organism evidence="5 6">
    <name type="scientific">Ascaris lumbricoides</name>
    <name type="common">Giant roundworm</name>
    <dbReference type="NCBI Taxonomy" id="6252"/>
    <lineage>
        <taxon>Eukaryota</taxon>
        <taxon>Metazoa</taxon>
        <taxon>Ecdysozoa</taxon>
        <taxon>Nematoda</taxon>
        <taxon>Chromadorea</taxon>
        <taxon>Rhabditida</taxon>
        <taxon>Spirurina</taxon>
        <taxon>Ascaridomorpha</taxon>
        <taxon>Ascaridoidea</taxon>
        <taxon>Ascarididae</taxon>
        <taxon>Ascaris</taxon>
    </lineage>
</organism>
<dbReference type="PANTHER" id="PTHR48407">
    <property type="entry name" value="CRANIOFACIAL DEVELOPMENT PROTEIN 1"/>
    <property type="match status" value="1"/>
</dbReference>
<accession>A0A0M3ICL6</accession>
<dbReference type="PANTHER" id="PTHR48407:SF1">
    <property type="entry name" value="CRANIOFACIAL DEVELOPMENT PROTEIN 1"/>
    <property type="match status" value="1"/>
</dbReference>
<dbReference type="GO" id="GO:0000812">
    <property type="term" value="C:Swr1 complex"/>
    <property type="evidence" value="ECO:0007669"/>
    <property type="project" value="TreeGrafter"/>
</dbReference>
<dbReference type="WBParaSite" id="ALUE_0001564601-mRNA-1">
    <property type="protein sequence ID" value="ALUE_0001564601-mRNA-1"/>
    <property type="gene ID" value="ALUE_0001564601"/>
</dbReference>
<evidence type="ECO:0000256" key="3">
    <source>
        <dbReference type="SAM" id="MobiDB-lite"/>
    </source>
</evidence>
<feature type="region of interest" description="Disordered" evidence="3">
    <location>
        <begin position="24"/>
        <end position="91"/>
    </location>
</feature>
<sequence length="262" mass="29168">MLSKPEVLVLFRGQCEAAKFNAGKFAMDEVGSSDDEDYVPSEEGNGSEHDEISEQEDDVDGHAQPSSSAEQSNKGDRNSQEKKESADERKRRLDALFDDFIGASSSSVTNSLSAEPNCSTMSSEIERKEAVETGANTTTTEAKTVMEIFDFAGEEVRIERTLPKSDHKESAPVETSISKNKRNAVGLGDAVKQLSKKPKMSVLEKTQHDWTTFKAESGIHDELQSHNRGRQGYVERMAFLSRADLRQFERERDARNAKRAKK</sequence>
<evidence type="ECO:0000313" key="6">
    <source>
        <dbReference type="WBParaSite" id="ALUE_0001564601-mRNA-1"/>
    </source>
</evidence>
<evidence type="ECO:0000259" key="4">
    <source>
        <dbReference type="PROSITE" id="PS51279"/>
    </source>
</evidence>
<dbReference type="Pfam" id="PF07572">
    <property type="entry name" value="BCNT"/>
    <property type="match status" value="1"/>
</dbReference>
<feature type="compositionally biased region" description="Polar residues" evidence="3">
    <location>
        <begin position="114"/>
        <end position="123"/>
    </location>
</feature>
<dbReference type="InterPro" id="IPR011421">
    <property type="entry name" value="BCNT-C"/>
</dbReference>
<feature type="compositionally biased region" description="Basic and acidic residues" evidence="3">
    <location>
        <begin position="73"/>
        <end position="91"/>
    </location>
</feature>
<dbReference type="AlphaFoldDB" id="A0A0M3ICL6"/>
<name>A0A0M3ICL6_ASCLU</name>